<accession>A0A3B0UMZ0</accession>
<dbReference type="AlphaFoldDB" id="A0A3B0UMZ0"/>
<name>A0A3B0UMZ0_9ZZZZ</name>
<dbReference type="EMBL" id="UOEQ01000315">
    <property type="protein sequence ID" value="VAW20966.1"/>
    <property type="molecule type" value="Genomic_DNA"/>
</dbReference>
<organism evidence="1">
    <name type="scientific">hydrothermal vent metagenome</name>
    <dbReference type="NCBI Taxonomy" id="652676"/>
    <lineage>
        <taxon>unclassified sequences</taxon>
        <taxon>metagenomes</taxon>
        <taxon>ecological metagenomes</taxon>
    </lineage>
</organism>
<protein>
    <submittedName>
        <fullName evidence="1">Uncharacterized protein</fullName>
    </submittedName>
</protein>
<gene>
    <name evidence="1" type="ORF">MNBD_ALPHA11-588</name>
</gene>
<reference evidence="1" key="1">
    <citation type="submission" date="2018-06" db="EMBL/GenBank/DDBJ databases">
        <authorList>
            <person name="Zhirakovskaya E."/>
        </authorList>
    </citation>
    <scope>NUCLEOTIDE SEQUENCE</scope>
</reference>
<proteinExistence type="predicted"/>
<evidence type="ECO:0000313" key="1">
    <source>
        <dbReference type="EMBL" id="VAW20966.1"/>
    </source>
</evidence>
<sequence length="39" mass="4468">MGLWGKIWLIDKVLPNQTLINGTIENQFAPARQNCGDRR</sequence>